<protein>
    <submittedName>
        <fullName evidence="1">Uncharacterized protein</fullName>
    </submittedName>
</protein>
<accession>A0A2P2Q5N0</accession>
<proteinExistence type="predicted"/>
<organism evidence="1">
    <name type="scientific">Rhizophora mucronata</name>
    <name type="common">Asiatic mangrove</name>
    <dbReference type="NCBI Taxonomy" id="61149"/>
    <lineage>
        <taxon>Eukaryota</taxon>
        <taxon>Viridiplantae</taxon>
        <taxon>Streptophyta</taxon>
        <taxon>Embryophyta</taxon>
        <taxon>Tracheophyta</taxon>
        <taxon>Spermatophyta</taxon>
        <taxon>Magnoliopsida</taxon>
        <taxon>eudicotyledons</taxon>
        <taxon>Gunneridae</taxon>
        <taxon>Pentapetalae</taxon>
        <taxon>rosids</taxon>
        <taxon>fabids</taxon>
        <taxon>Malpighiales</taxon>
        <taxon>Rhizophoraceae</taxon>
        <taxon>Rhizophora</taxon>
    </lineage>
</organism>
<name>A0A2P2Q5N0_RHIMU</name>
<sequence>MLNTLALVVLLKQEDPTMYIFQL</sequence>
<evidence type="ECO:0000313" key="1">
    <source>
        <dbReference type="EMBL" id="MBX62288.1"/>
    </source>
</evidence>
<dbReference type="EMBL" id="GGEC01081804">
    <property type="protein sequence ID" value="MBX62288.1"/>
    <property type="molecule type" value="Transcribed_RNA"/>
</dbReference>
<reference evidence="1" key="1">
    <citation type="submission" date="2018-02" db="EMBL/GenBank/DDBJ databases">
        <title>Rhizophora mucronata_Transcriptome.</title>
        <authorList>
            <person name="Meera S.P."/>
            <person name="Sreeshan A."/>
            <person name="Augustine A."/>
        </authorList>
    </citation>
    <scope>NUCLEOTIDE SEQUENCE</scope>
    <source>
        <tissue evidence="1">Leaf</tissue>
    </source>
</reference>
<dbReference type="AlphaFoldDB" id="A0A2P2Q5N0"/>